<dbReference type="Gene3D" id="3.40.630.10">
    <property type="entry name" value="Zn peptidases"/>
    <property type="match status" value="2"/>
</dbReference>
<dbReference type="Pfam" id="PF07687">
    <property type="entry name" value="M20_dimer"/>
    <property type="match status" value="1"/>
</dbReference>
<evidence type="ECO:0000313" key="6">
    <source>
        <dbReference type="EMBL" id="GAA5070703.1"/>
    </source>
</evidence>
<protein>
    <submittedName>
        <fullName evidence="6">ArgE/DapE family deacylase</fullName>
    </submittedName>
</protein>
<keyword evidence="2" id="KW-0479">Metal-binding</keyword>
<dbReference type="SUPFAM" id="SSF53187">
    <property type="entry name" value="Zn-dependent exopeptidases"/>
    <property type="match status" value="1"/>
</dbReference>
<keyword evidence="7" id="KW-1185">Reference proteome</keyword>
<keyword evidence="3" id="KW-0378">Hydrolase</keyword>
<evidence type="ECO:0000313" key="7">
    <source>
        <dbReference type="Proteomes" id="UP001499910"/>
    </source>
</evidence>
<dbReference type="RefSeq" id="WP_259549937.1">
    <property type="nucleotide sequence ID" value="NZ_BAABHW010000002.1"/>
</dbReference>
<dbReference type="PROSITE" id="PS00758">
    <property type="entry name" value="ARGE_DAPE_CPG2_1"/>
    <property type="match status" value="1"/>
</dbReference>
<dbReference type="EMBL" id="BAABHW010000002">
    <property type="protein sequence ID" value="GAA5070703.1"/>
    <property type="molecule type" value="Genomic_DNA"/>
</dbReference>
<keyword evidence="4" id="KW-0862">Zinc</keyword>
<comment type="caution">
    <text evidence="6">The sequence shown here is derived from an EMBL/GenBank/DDBJ whole genome shotgun (WGS) entry which is preliminary data.</text>
</comment>
<dbReference type="Gene3D" id="3.30.70.360">
    <property type="match status" value="1"/>
</dbReference>
<evidence type="ECO:0000256" key="3">
    <source>
        <dbReference type="ARBA" id="ARBA00022801"/>
    </source>
</evidence>
<dbReference type="InterPro" id="IPR050072">
    <property type="entry name" value="Peptidase_M20A"/>
</dbReference>
<dbReference type="Pfam" id="PF01546">
    <property type="entry name" value="Peptidase_M20"/>
    <property type="match status" value="1"/>
</dbReference>
<dbReference type="InterPro" id="IPR001261">
    <property type="entry name" value="ArgE/DapE_CS"/>
</dbReference>
<dbReference type="PANTHER" id="PTHR43808">
    <property type="entry name" value="ACETYLORNITHINE DEACETYLASE"/>
    <property type="match status" value="1"/>
</dbReference>
<feature type="domain" description="Peptidase M20 dimerisation" evidence="5">
    <location>
        <begin position="181"/>
        <end position="287"/>
    </location>
</feature>
<proteinExistence type="predicted"/>
<reference evidence="7" key="1">
    <citation type="journal article" date="2019" name="Int. J. Syst. Evol. Microbiol.">
        <title>The Global Catalogue of Microorganisms (GCM) 10K type strain sequencing project: providing services to taxonomists for standard genome sequencing and annotation.</title>
        <authorList>
            <consortium name="The Broad Institute Genomics Platform"/>
            <consortium name="The Broad Institute Genome Sequencing Center for Infectious Disease"/>
            <person name="Wu L."/>
            <person name="Ma J."/>
        </authorList>
    </citation>
    <scope>NUCLEOTIDE SEQUENCE [LARGE SCALE GENOMIC DNA]</scope>
    <source>
        <strain evidence="7">JCM 18015</strain>
    </source>
</reference>
<organism evidence="6 7">
    <name type="scientific">[Roseibacterium] beibuensis</name>
    <dbReference type="NCBI Taxonomy" id="1193142"/>
    <lineage>
        <taxon>Bacteria</taxon>
        <taxon>Pseudomonadati</taxon>
        <taxon>Pseudomonadota</taxon>
        <taxon>Alphaproteobacteria</taxon>
        <taxon>Rhodobacterales</taxon>
        <taxon>Roseobacteraceae</taxon>
        <taxon>Roseicyclus</taxon>
    </lineage>
</organism>
<comment type="cofactor">
    <cofactor evidence="1">
        <name>Zn(2+)</name>
        <dbReference type="ChEBI" id="CHEBI:29105"/>
    </cofactor>
</comment>
<evidence type="ECO:0000259" key="5">
    <source>
        <dbReference type="Pfam" id="PF07687"/>
    </source>
</evidence>
<name>A0ABP9L9B2_9RHOB</name>
<dbReference type="InterPro" id="IPR002933">
    <property type="entry name" value="Peptidase_M20"/>
</dbReference>
<dbReference type="InterPro" id="IPR036264">
    <property type="entry name" value="Bact_exopeptidase_dim_dom"/>
</dbReference>
<accession>A0ABP9L9B2</accession>
<dbReference type="InterPro" id="IPR011650">
    <property type="entry name" value="Peptidase_M20_dimer"/>
</dbReference>
<gene>
    <name evidence="6" type="ORF">GCM10023209_13640</name>
</gene>
<dbReference type="SUPFAM" id="SSF55031">
    <property type="entry name" value="Bacterial exopeptidase dimerisation domain"/>
    <property type="match status" value="1"/>
</dbReference>
<evidence type="ECO:0000256" key="4">
    <source>
        <dbReference type="ARBA" id="ARBA00022833"/>
    </source>
</evidence>
<evidence type="ECO:0000256" key="2">
    <source>
        <dbReference type="ARBA" id="ARBA00022723"/>
    </source>
</evidence>
<sequence length="391" mass="40862">MTHGAPRAERLTADLARMVAIPSVNPFAEPPGPGHREEEMAQDLVAHLDALGLETGRRDVAPGRPNVWGRLRGTGQGPTVLLAAHLDTVGTEGYPDAHAPRIAEGRVTGRGACDMKAAIACYLEVVRLLQEGDRHLPGDLLIAGLCDEEDQMIGSRDWGSHGPAADFAIVGEPTGLAICPAHKGQLCTVIRTEGVATHSSRPELGVNAVEHMAQVIVAFADLDAALQSDGPAHPLCGHGRFSMNVIRGGTIASAIPATCALEVDRRFLPGESPEAILADYEARLEALSDRLPDLRATVSAPTLLSGALDTPQTSPLVQALVHATAAVTGSPARVGAFPGATDAPNLGCPAVICGPGHLEQAHSCDEWVAVEQMEKATQIYLASILDLMGQS</sequence>
<dbReference type="Proteomes" id="UP001499910">
    <property type="component" value="Unassembled WGS sequence"/>
</dbReference>
<evidence type="ECO:0000256" key="1">
    <source>
        <dbReference type="ARBA" id="ARBA00001947"/>
    </source>
</evidence>